<dbReference type="AlphaFoldDB" id="A0A8X6UTY7"/>
<sequence>MPFTGVIKFLQEFCTLFKSIEFTATEATGKRFFTSSTVIPIVKMMGSKINSVSCCSEMGKKQKESFLVQYKKRFGSIEKSHFLAKASLLHPRFKTIHFQDKALLSNGSGSSTLKLQRG</sequence>
<evidence type="ECO:0000313" key="1">
    <source>
        <dbReference type="EMBL" id="GFU43108.1"/>
    </source>
</evidence>
<organism evidence="1 2">
    <name type="scientific">Nephila pilipes</name>
    <name type="common">Giant wood spider</name>
    <name type="synonym">Nephila maculata</name>
    <dbReference type="NCBI Taxonomy" id="299642"/>
    <lineage>
        <taxon>Eukaryota</taxon>
        <taxon>Metazoa</taxon>
        <taxon>Ecdysozoa</taxon>
        <taxon>Arthropoda</taxon>
        <taxon>Chelicerata</taxon>
        <taxon>Arachnida</taxon>
        <taxon>Araneae</taxon>
        <taxon>Araneomorphae</taxon>
        <taxon>Entelegynae</taxon>
        <taxon>Araneoidea</taxon>
        <taxon>Nephilidae</taxon>
        <taxon>Nephila</taxon>
    </lineage>
</organism>
<dbReference type="Proteomes" id="UP000887013">
    <property type="component" value="Unassembled WGS sequence"/>
</dbReference>
<reference evidence="1" key="1">
    <citation type="submission" date="2020-08" db="EMBL/GenBank/DDBJ databases">
        <title>Multicomponent nature underlies the extraordinary mechanical properties of spider dragline silk.</title>
        <authorList>
            <person name="Kono N."/>
            <person name="Nakamura H."/>
            <person name="Mori M."/>
            <person name="Yoshida Y."/>
            <person name="Ohtoshi R."/>
            <person name="Malay A.D."/>
            <person name="Moran D.A.P."/>
            <person name="Tomita M."/>
            <person name="Numata K."/>
            <person name="Arakawa K."/>
        </authorList>
    </citation>
    <scope>NUCLEOTIDE SEQUENCE</scope>
</reference>
<evidence type="ECO:0000313" key="2">
    <source>
        <dbReference type="Proteomes" id="UP000887013"/>
    </source>
</evidence>
<dbReference type="OrthoDB" id="6620210at2759"/>
<accession>A0A8X6UTY7</accession>
<comment type="caution">
    <text evidence="1">The sequence shown here is derived from an EMBL/GenBank/DDBJ whole genome shotgun (WGS) entry which is preliminary data.</text>
</comment>
<dbReference type="EMBL" id="BMAW01085476">
    <property type="protein sequence ID" value="GFU43108.1"/>
    <property type="molecule type" value="Genomic_DNA"/>
</dbReference>
<gene>
    <name evidence="1" type="ORF">NPIL_239041</name>
</gene>
<keyword evidence="2" id="KW-1185">Reference proteome</keyword>
<proteinExistence type="predicted"/>
<name>A0A8X6UTY7_NEPPI</name>
<protein>
    <submittedName>
        <fullName evidence="1">Uncharacterized protein</fullName>
    </submittedName>
</protein>